<protein>
    <submittedName>
        <fullName evidence="5">AMP-binding protein</fullName>
    </submittedName>
</protein>
<dbReference type="InterPro" id="IPR045851">
    <property type="entry name" value="AMP-bd_C_sf"/>
</dbReference>
<dbReference type="Gene3D" id="3.40.50.12780">
    <property type="entry name" value="N-terminal domain of ligase-like"/>
    <property type="match status" value="1"/>
</dbReference>
<evidence type="ECO:0000259" key="3">
    <source>
        <dbReference type="Pfam" id="PF00501"/>
    </source>
</evidence>
<comment type="similarity">
    <text evidence="1">Belongs to the ATP-dependent AMP-binding enzyme family.</text>
</comment>
<dbReference type="InterPro" id="IPR042099">
    <property type="entry name" value="ANL_N_sf"/>
</dbReference>
<organism evidence="5 6">
    <name type="scientific">Ureibacillus terrenus</name>
    <dbReference type="NCBI Taxonomy" id="118246"/>
    <lineage>
        <taxon>Bacteria</taxon>
        <taxon>Bacillati</taxon>
        <taxon>Bacillota</taxon>
        <taxon>Bacilli</taxon>
        <taxon>Bacillales</taxon>
        <taxon>Caryophanaceae</taxon>
        <taxon>Ureibacillus</taxon>
    </lineage>
</organism>
<dbReference type="PANTHER" id="PTHR43201">
    <property type="entry name" value="ACYL-COA SYNTHETASE"/>
    <property type="match status" value="1"/>
</dbReference>
<evidence type="ECO:0000259" key="4">
    <source>
        <dbReference type="Pfam" id="PF13193"/>
    </source>
</evidence>
<feature type="domain" description="AMP-dependent synthetase/ligase" evidence="3">
    <location>
        <begin position="8"/>
        <end position="376"/>
    </location>
</feature>
<dbReference type="InterPro" id="IPR025110">
    <property type="entry name" value="AMP-bd_C"/>
</dbReference>
<sequence length="521" mass="58653">MTTVFELLEKASEKYPDKEAVFDGANRVTYRQLIEEARLIAAALAQKGYQKGDRVMVSLPNWYEGVAIYFALARLGAILIPCNTRYSREELLYILENSGAKGMFVGKDFQYFDTFEQYLKSRNEDHHLEDIITVRSKKSEYSSYSDLLKKGRGYPVPSPSITPSEDVYTILYTSGTTGRPKGAMLTHENVVYSATITVDALKCSKDDVYLIPVPIFHVFGLVPGILSVVLKGSKMVFLEEYKAINALRLIESEKVTVHYGVPTMFILELNHPEFHKFDLSSLRTGIIAAAPCPEEIVRKIRTEMGCDIQVSYGLTETSAPITFTSFEDDDYLKSTTVGKFLPGYDGKIVDAQRQKVGIGEIGEIAVKGKGVMKGYYKMPEYTQAAFDDDGYFYTGDLGTMDEQGYVRIVGRKKEMIIRGGYNIYPREIEEHFYKHPSILEVAIIGLPDTVLGEISCAVIKLKPGHEEDEQSLKEYIKDKVADFKVPDRIIFVDKLPITASGKIIKHELKNIITEKLKATLR</sequence>
<dbReference type="AlphaFoldDB" id="A0A540V211"/>
<comment type="caution">
    <text evidence="5">The sequence shown here is derived from an EMBL/GenBank/DDBJ whole genome shotgun (WGS) entry which is preliminary data.</text>
</comment>
<dbReference type="SUPFAM" id="SSF56801">
    <property type="entry name" value="Acetyl-CoA synthetase-like"/>
    <property type="match status" value="1"/>
</dbReference>
<dbReference type="Pfam" id="PF13193">
    <property type="entry name" value="AMP-binding_C"/>
    <property type="match status" value="1"/>
</dbReference>
<dbReference type="OrthoDB" id="9803968at2"/>
<evidence type="ECO:0000256" key="1">
    <source>
        <dbReference type="ARBA" id="ARBA00006432"/>
    </source>
</evidence>
<dbReference type="Gene3D" id="3.30.300.30">
    <property type="match status" value="1"/>
</dbReference>
<dbReference type="Proteomes" id="UP000315753">
    <property type="component" value="Unassembled WGS sequence"/>
</dbReference>
<dbReference type="FunFam" id="3.30.300.30:FF:000008">
    <property type="entry name" value="2,3-dihydroxybenzoate-AMP ligase"/>
    <property type="match status" value="1"/>
</dbReference>
<proteinExistence type="inferred from homology"/>
<keyword evidence="2" id="KW-0436">Ligase</keyword>
<feature type="domain" description="AMP-binding enzyme C-terminal" evidence="4">
    <location>
        <begin position="427"/>
        <end position="502"/>
    </location>
</feature>
<dbReference type="Pfam" id="PF00501">
    <property type="entry name" value="AMP-binding"/>
    <property type="match status" value="1"/>
</dbReference>
<dbReference type="GO" id="GO:0031956">
    <property type="term" value="F:medium-chain fatty acid-CoA ligase activity"/>
    <property type="evidence" value="ECO:0007669"/>
    <property type="project" value="TreeGrafter"/>
</dbReference>
<dbReference type="RefSeq" id="WP_141602708.1">
    <property type="nucleotide sequence ID" value="NZ_JARMSB010000034.1"/>
</dbReference>
<evidence type="ECO:0000313" key="6">
    <source>
        <dbReference type="Proteomes" id="UP000315753"/>
    </source>
</evidence>
<dbReference type="EMBL" id="VIGD01000013">
    <property type="protein sequence ID" value="TQE90253.1"/>
    <property type="molecule type" value="Genomic_DNA"/>
</dbReference>
<reference evidence="5 6" key="1">
    <citation type="submission" date="2019-06" db="EMBL/GenBank/DDBJ databases">
        <title>Genome sequence of Ureibacillus terrenus.</title>
        <authorList>
            <person name="Maclea K.S."/>
            <person name="Simoes M."/>
        </authorList>
    </citation>
    <scope>NUCLEOTIDE SEQUENCE [LARGE SCALE GENOMIC DNA]</scope>
    <source>
        <strain evidence="5 6">ATCC BAA-384</strain>
    </source>
</reference>
<dbReference type="PANTHER" id="PTHR43201:SF5">
    <property type="entry name" value="MEDIUM-CHAIN ACYL-COA LIGASE ACSF2, MITOCHONDRIAL"/>
    <property type="match status" value="1"/>
</dbReference>
<accession>A0A540V211</accession>
<gene>
    <name evidence="5" type="ORF">FKZ59_10495</name>
</gene>
<dbReference type="PROSITE" id="PS00455">
    <property type="entry name" value="AMP_BINDING"/>
    <property type="match status" value="1"/>
</dbReference>
<name>A0A540V211_9BACL</name>
<dbReference type="InterPro" id="IPR020845">
    <property type="entry name" value="AMP-binding_CS"/>
</dbReference>
<dbReference type="InterPro" id="IPR000873">
    <property type="entry name" value="AMP-dep_synth/lig_dom"/>
</dbReference>
<dbReference type="GO" id="GO:0006631">
    <property type="term" value="P:fatty acid metabolic process"/>
    <property type="evidence" value="ECO:0007669"/>
    <property type="project" value="TreeGrafter"/>
</dbReference>
<evidence type="ECO:0000256" key="2">
    <source>
        <dbReference type="ARBA" id="ARBA00022598"/>
    </source>
</evidence>
<keyword evidence="6" id="KW-1185">Reference proteome</keyword>
<evidence type="ECO:0000313" key="5">
    <source>
        <dbReference type="EMBL" id="TQE90253.1"/>
    </source>
</evidence>